<evidence type="ECO:0000313" key="3">
    <source>
        <dbReference type="Proteomes" id="UP001293254"/>
    </source>
</evidence>
<dbReference type="Pfam" id="PF13966">
    <property type="entry name" value="zf-RVT"/>
    <property type="match status" value="1"/>
</dbReference>
<reference evidence="2" key="1">
    <citation type="submission" date="2020-06" db="EMBL/GenBank/DDBJ databases">
        <authorList>
            <person name="Li T."/>
            <person name="Hu X."/>
            <person name="Zhang T."/>
            <person name="Song X."/>
            <person name="Zhang H."/>
            <person name="Dai N."/>
            <person name="Sheng W."/>
            <person name="Hou X."/>
            <person name="Wei L."/>
        </authorList>
    </citation>
    <scope>NUCLEOTIDE SEQUENCE</scope>
    <source>
        <strain evidence="2">3651</strain>
        <tissue evidence="2">Leaf</tissue>
    </source>
</reference>
<dbReference type="EMBL" id="JACGWO010000006">
    <property type="protein sequence ID" value="KAK4424026.1"/>
    <property type="molecule type" value="Genomic_DNA"/>
</dbReference>
<accession>A0AAE2CJ34</accession>
<reference evidence="2" key="2">
    <citation type="journal article" date="2024" name="Plant">
        <title>Genomic evolution and insights into agronomic trait innovations of Sesamum species.</title>
        <authorList>
            <person name="Miao H."/>
            <person name="Wang L."/>
            <person name="Qu L."/>
            <person name="Liu H."/>
            <person name="Sun Y."/>
            <person name="Le M."/>
            <person name="Wang Q."/>
            <person name="Wei S."/>
            <person name="Zheng Y."/>
            <person name="Lin W."/>
            <person name="Duan Y."/>
            <person name="Cao H."/>
            <person name="Xiong S."/>
            <person name="Wang X."/>
            <person name="Wei L."/>
            <person name="Li C."/>
            <person name="Ma Q."/>
            <person name="Ju M."/>
            <person name="Zhao R."/>
            <person name="Li G."/>
            <person name="Mu C."/>
            <person name="Tian Q."/>
            <person name="Mei H."/>
            <person name="Zhang T."/>
            <person name="Gao T."/>
            <person name="Zhang H."/>
        </authorList>
    </citation>
    <scope>NUCLEOTIDE SEQUENCE</scope>
    <source>
        <strain evidence="2">3651</strain>
    </source>
</reference>
<protein>
    <recommendedName>
        <fullName evidence="1">Reverse transcriptase zinc-binding domain-containing protein</fullName>
    </recommendedName>
</protein>
<dbReference type="InterPro" id="IPR026960">
    <property type="entry name" value="RVT-Znf"/>
</dbReference>
<name>A0AAE2CJ34_9LAMI</name>
<dbReference type="AlphaFoldDB" id="A0AAE2CJ34"/>
<organism evidence="2 3">
    <name type="scientific">Sesamum alatum</name>
    <dbReference type="NCBI Taxonomy" id="300844"/>
    <lineage>
        <taxon>Eukaryota</taxon>
        <taxon>Viridiplantae</taxon>
        <taxon>Streptophyta</taxon>
        <taxon>Embryophyta</taxon>
        <taxon>Tracheophyta</taxon>
        <taxon>Spermatophyta</taxon>
        <taxon>Magnoliopsida</taxon>
        <taxon>eudicotyledons</taxon>
        <taxon>Gunneridae</taxon>
        <taxon>Pentapetalae</taxon>
        <taxon>asterids</taxon>
        <taxon>lamiids</taxon>
        <taxon>Lamiales</taxon>
        <taxon>Pedaliaceae</taxon>
        <taxon>Sesamum</taxon>
    </lineage>
</organism>
<gene>
    <name evidence="2" type="ORF">Salat_1596000</name>
</gene>
<keyword evidence="3" id="KW-1185">Reference proteome</keyword>
<feature type="domain" description="Reverse transcriptase zinc-binding" evidence="1">
    <location>
        <begin position="11"/>
        <end position="86"/>
    </location>
</feature>
<comment type="caution">
    <text evidence="2">The sequence shown here is derived from an EMBL/GenBank/DDBJ whole genome shotgun (WGS) entry which is preliminary data.</text>
</comment>
<evidence type="ECO:0000259" key="1">
    <source>
        <dbReference type="Pfam" id="PF13966"/>
    </source>
</evidence>
<evidence type="ECO:0000313" key="2">
    <source>
        <dbReference type="EMBL" id="KAK4424026.1"/>
    </source>
</evidence>
<sequence length="174" mass="20446">MQPSSSRQQPLEEKKRVRRNWKQVWQSQLPPKICTFVWRACHEALPTLEQLARRNRDVLNECPICGVSEESLQHILLRCPFARQVWVLSNLPWGIIATKMDSVLDWLWVVYEKLDRGSKDKFLALCWGLWQNRDQVFMEGKTATSLVVVRNTSWLYEEYVTSGRMLRPTAIRSG</sequence>
<proteinExistence type="predicted"/>
<dbReference type="Proteomes" id="UP001293254">
    <property type="component" value="Unassembled WGS sequence"/>
</dbReference>